<feature type="transmembrane region" description="Helical" evidence="1">
    <location>
        <begin position="94"/>
        <end position="113"/>
    </location>
</feature>
<evidence type="ECO:0000256" key="1">
    <source>
        <dbReference type="SAM" id="Phobius"/>
    </source>
</evidence>
<dbReference type="RefSeq" id="WP_372824540.1">
    <property type="nucleotide sequence ID" value="NZ_JARRIG010000007.1"/>
</dbReference>
<dbReference type="EMBL" id="JARRIG010000007">
    <property type="protein sequence ID" value="MFA4805157.1"/>
    <property type="molecule type" value="Genomic_DNA"/>
</dbReference>
<comment type="caution">
    <text evidence="2">The sequence shown here is derived from an EMBL/GenBank/DDBJ whole genome shotgun (WGS) entry which is preliminary data.</text>
</comment>
<protein>
    <submittedName>
        <fullName evidence="2">Uncharacterized protein</fullName>
    </submittedName>
</protein>
<evidence type="ECO:0000313" key="3">
    <source>
        <dbReference type="Proteomes" id="UP001571980"/>
    </source>
</evidence>
<keyword evidence="1" id="KW-0812">Transmembrane</keyword>
<keyword evidence="1" id="KW-1133">Transmembrane helix</keyword>
<keyword evidence="1" id="KW-0472">Membrane</keyword>
<accession>A0ABV4T5K8</accession>
<keyword evidence="3" id="KW-1185">Reference proteome</keyword>
<gene>
    <name evidence="2" type="ORF">P8X34_10515</name>
</gene>
<name>A0ABV4T5K8_9EURY</name>
<dbReference type="Proteomes" id="UP001571980">
    <property type="component" value="Unassembled WGS sequence"/>
</dbReference>
<feature type="transmembrane region" description="Helical" evidence="1">
    <location>
        <begin position="61"/>
        <end position="82"/>
    </location>
</feature>
<proteinExistence type="predicted"/>
<organism evidence="2 3">
    <name type="scientific">Pyrococcus kukulkanii</name>
    <dbReference type="NCBI Taxonomy" id="1609559"/>
    <lineage>
        <taxon>Archaea</taxon>
        <taxon>Methanobacteriati</taxon>
        <taxon>Methanobacteriota</taxon>
        <taxon>Thermococci</taxon>
        <taxon>Thermococcales</taxon>
        <taxon>Thermococcaceae</taxon>
        <taxon>Pyrococcus</taxon>
    </lineage>
</organism>
<reference evidence="2 3" key="1">
    <citation type="submission" date="2023-03" db="EMBL/GenBank/DDBJ databases">
        <title>Speciation in Pyrococcus: adaptation to high temperature as a mechanism.</title>
        <authorList>
            <person name="Gu J."/>
        </authorList>
    </citation>
    <scope>NUCLEOTIDE SEQUENCE [LARGE SCALE GENOMIC DNA]</scope>
    <source>
        <strain evidence="2 3">LMOA34</strain>
    </source>
</reference>
<evidence type="ECO:0000313" key="2">
    <source>
        <dbReference type="EMBL" id="MFA4805157.1"/>
    </source>
</evidence>
<sequence>MQGQEAIFEEKDMCGNKVIVTRKYITISRKNTVFPFLRKTLSLPTRSVTGFKTRKISKRAVILEDASSAGVFMYYVFLIALIEEYFMHKDWPAWIYALILGIALAFLSLRPIAKLAKDKGSDALEITLETPVGEFKGELVPCGTDIGRVEEFFSKLARVNKKFWRPT</sequence>